<dbReference type="EMBL" id="JAMTCK010000013">
    <property type="protein sequence ID" value="MCP2168405.1"/>
    <property type="molecule type" value="Genomic_DNA"/>
</dbReference>
<organism evidence="2 3">
    <name type="scientific">Goodfellowiella coeruleoviolacea</name>
    <dbReference type="NCBI Taxonomy" id="334858"/>
    <lineage>
        <taxon>Bacteria</taxon>
        <taxon>Bacillati</taxon>
        <taxon>Actinomycetota</taxon>
        <taxon>Actinomycetes</taxon>
        <taxon>Pseudonocardiales</taxon>
        <taxon>Pseudonocardiaceae</taxon>
        <taxon>Goodfellowiella</taxon>
    </lineage>
</organism>
<dbReference type="SUPFAM" id="SSF51735">
    <property type="entry name" value="NAD(P)-binding Rossmann-fold domains"/>
    <property type="match status" value="1"/>
</dbReference>
<evidence type="ECO:0000313" key="2">
    <source>
        <dbReference type="EMBL" id="MCP2168405.1"/>
    </source>
</evidence>
<proteinExistence type="predicted"/>
<keyword evidence="3" id="KW-1185">Reference proteome</keyword>
<dbReference type="RefSeq" id="WP_253776205.1">
    <property type="nucleotide sequence ID" value="NZ_JAMTCK010000013.1"/>
</dbReference>
<dbReference type="Proteomes" id="UP001206128">
    <property type="component" value="Unassembled WGS sequence"/>
</dbReference>
<dbReference type="InterPro" id="IPR001509">
    <property type="entry name" value="Epimerase_deHydtase"/>
</dbReference>
<dbReference type="InterPro" id="IPR036291">
    <property type="entry name" value="NAD(P)-bd_dom_sf"/>
</dbReference>
<protein>
    <submittedName>
        <fullName evidence="2">Nucleoside-diphosphate-sugar epimerase</fullName>
    </submittedName>
</protein>
<dbReference type="InterPro" id="IPR051783">
    <property type="entry name" value="NAD(P)-dependent_oxidoreduct"/>
</dbReference>
<dbReference type="PANTHER" id="PTHR48079:SF6">
    <property type="entry name" value="NAD(P)-BINDING DOMAIN-CONTAINING PROTEIN-RELATED"/>
    <property type="match status" value="1"/>
</dbReference>
<sequence length="283" mass="29799">MRVFVAGATGAIGRFLVPLLVAAGHQVTGTSRGQAGLAWLRDQGAHGALVDVFDPDGVRRAVTAAGPDVVVHQLTALSGGNLADNARIRREGTRNLVDAAHEAGVRRIVAQSIAWAYQPGTTPADERTPLDVTAPPPRAQTVAGVQALEDIVTEIDTHVILRYGMFYGPGTWYAPGGRTAGQLAAGELAADAGVTSFVHVADAAEATLLALDWPSGPVNVVDDEPAPAREWVPVLADALDAPAPEPTSDRAPWQRGADNALARSRGWQPRFPSWRTGFPALRR</sequence>
<accession>A0AAE3GJ21</accession>
<evidence type="ECO:0000313" key="3">
    <source>
        <dbReference type="Proteomes" id="UP001206128"/>
    </source>
</evidence>
<gene>
    <name evidence="2" type="ORF">LX83_005283</name>
</gene>
<dbReference type="Gene3D" id="3.40.50.720">
    <property type="entry name" value="NAD(P)-binding Rossmann-like Domain"/>
    <property type="match status" value="1"/>
</dbReference>
<dbReference type="AlphaFoldDB" id="A0AAE3GJ21"/>
<reference evidence="2" key="1">
    <citation type="submission" date="2022-06" db="EMBL/GenBank/DDBJ databases">
        <title>Genomic Encyclopedia of Archaeal and Bacterial Type Strains, Phase II (KMG-II): from individual species to whole genera.</title>
        <authorList>
            <person name="Goeker M."/>
        </authorList>
    </citation>
    <scope>NUCLEOTIDE SEQUENCE</scope>
    <source>
        <strain evidence="2">DSM 43935</strain>
    </source>
</reference>
<evidence type="ECO:0000259" key="1">
    <source>
        <dbReference type="Pfam" id="PF01370"/>
    </source>
</evidence>
<feature type="domain" description="NAD-dependent epimerase/dehydratase" evidence="1">
    <location>
        <begin position="3"/>
        <end position="215"/>
    </location>
</feature>
<comment type="caution">
    <text evidence="2">The sequence shown here is derived from an EMBL/GenBank/DDBJ whole genome shotgun (WGS) entry which is preliminary data.</text>
</comment>
<dbReference type="PANTHER" id="PTHR48079">
    <property type="entry name" value="PROTEIN YEEZ"/>
    <property type="match status" value="1"/>
</dbReference>
<name>A0AAE3GJ21_9PSEU</name>
<dbReference type="GO" id="GO:0005737">
    <property type="term" value="C:cytoplasm"/>
    <property type="evidence" value="ECO:0007669"/>
    <property type="project" value="TreeGrafter"/>
</dbReference>
<dbReference type="Pfam" id="PF01370">
    <property type="entry name" value="Epimerase"/>
    <property type="match status" value="1"/>
</dbReference>
<dbReference type="GO" id="GO:0004029">
    <property type="term" value="F:aldehyde dehydrogenase (NAD+) activity"/>
    <property type="evidence" value="ECO:0007669"/>
    <property type="project" value="TreeGrafter"/>
</dbReference>